<reference evidence="2" key="1">
    <citation type="submission" date="2020-03" db="EMBL/GenBank/DDBJ databases">
        <authorList>
            <person name="Weist P."/>
        </authorList>
    </citation>
    <scope>NUCLEOTIDE SEQUENCE</scope>
</reference>
<evidence type="ECO:0000313" key="2">
    <source>
        <dbReference type="EMBL" id="CAB1417339.1"/>
    </source>
</evidence>
<evidence type="ECO:0000313" key="3">
    <source>
        <dbReference type="Proteomes" id="UP001153269"/>
    </source>
</evidence>
<gene>
    <name evidence="2" type="ORF">PLEPLA_LOCUS5141</name>
</gene>
<sequence>MIFIAWEEQNSLSSALAPLTVLQRQHAPPEKISTKPEPLPWLSLREHMHGAGEQGRQEKEKEKRGERWGEPVKAKSSKERLSECGPATVDQSHGVSDAVEGHNTRALIQSTFDL</sequence>
<organism evidence="2 3">
    <name type="scientific">Pleuronectes platessa</name>
    <name type="common">European plaice</name>
    <dbReference type="NCBI Taxonomy" id="8262"/>
    <lineage>
        <taxon>Eukaryota</taxon>
        <taxon>Metazoa</taxon>
        <taxon>Chordata</taxon>
        <taxon>Craniata</taxon>
        <taxon>Vertebrata</taxon>
        <taxon>Euteleostomi</taxon>
        <taxon>Actinopterygii</taxon>
        <taxon>Neopterygii</taxon>
        <taxon>Teleostei</taxon>
        <taxon>Neoteleostei</taxon>
        <taxon>Acanthomorphata</taxon>
        <taxon>Carangaria</taxon>
        <taxon>Pleuronectiformes</taxon>
        <taxon>Pleuronectoidei</taxon>
        <taxon>Pleuronectidae</taxon>
        <taxon>Pleuronectes</taxon>
    </lineage>
</organism>
<accession>A0A9N7TRN4</accession>
<feature type="region of interest" description="Disordered" evidence="1">
    <location>
        <begin position="26"/>
        <end position="102"/>
    </location>
</feature>
<dbReference type="EMBL" id="CADEAL010000260">
    <property type="protein sequence ID" value="CAB1417339.1"/>
    <property type="molecule type" value="Genomic_DNA"/>
</dbReference>
<feature type="compositionally biased region" description="Basic and acidic residues" evidence="1">
    <location>
        <begin position="44"/>
        <end position="82"/>
    </location>
</feature>
<comment type="caution">
    <text evidence="2">The sequence shown here is derived from an EMBL/GenBank/DDBJ whole genome shotgun (WGS) entry which is preliminary data.</text>
</comment>
<dbReference type="Proteomes" id="UP001153269">
    <property type="component" value="Unassembled WGS sequence"/>
</dbReference>
<name>A0A9N7TRN4_PLEPL</name>
<keyword evidence="3" id="KW-1185">Reference proteome</keyword>
<protein>
    <submittedName>
        <fullName evidence="2">Uncharacterized protein</fullName>
    </submittedName>
</protein>
<dbReference type="AlphaFoldDB" id="A0A9N7TRN4"/>
<evidence type="ECO:0000256" key="1">
    <source>
        <dbReference type="SAM" id="MobiDB-lite"/>
    </source>
</evidence>
<proteinExistence type="predicted"/>